<dbReference type="Proteomes" id="UP000830197">
    <property type="component" value="Segment"/>
</dbReference>
<dbReference type="KEGG" id="vg:80539350"/>
<proteinExistence type="predicted"/>
<feature type="compositionally biased region" description="Polar residues" evidence="1">
    <location>
        <begin position="202"/>
        <end position="216"/>
    </location>
</feature>
<name>A0AAE7JKY2_9MONO</name>
<sequence>MVRGKQNNYKAKLSLAEFNKDRTQTKDFISYELSVLGNNAQTTDAILSSAIDHGADLVRETAANTWLRDTGEGLTLPQQVKFERPTGIVDKANTVLDMTKHFVEVISRYDELVEMLVQQHEDDATAMKGLLQSIPVDILRSGAEFTAFRQSKEQISLADELEEERTTAVLNVQSQIEELAELAIVGLGESSSSTIIRPSTPALTLQQNSTKSAQSQDGKKKSRNSFALSK</sequence>
<protein>
    <submittedName>
        <fullName evidence="2">ORF3 protein</fullName>
    </submittedName>
</protein>
<evidence type="ECO:0000256" key="1">
    <source>
        <dbReference type="SAM" id="MobiDB-lite"/>
    </source>
</evidence>
<evidence type="ECO:0000313" key="3">
    <source>
        <dbReference type="Proteomes" id="UP000830197"/>
    </source>
</evidence>
<accession>A0AAE7JKY2</accession>
<keyword evidence="3" id="KW-1185">Reference proteome</keyword>
<reference evidence="2" key="1">
    <citation type="journal article" date="2020" name="Virus Res.">
        <title>Mixed infection by a partitivirus and a negative-sense RNA virus related to mymonaviruses in the polypore fungus Bondarzewia berkeleyi.</title>
        <authorList>
            <person name="Vainio E.J."/>
            <person name="Sutela S."/>
        </authorList>
    </citation>
    <scope>NUCLEOTIDE SEQUENCE</scope>
    <source>
        <strain evidence="2">FD-104</strain>
    </source>
</reference>
<dbReference type="EMBL" id="MT447187">
    <property type="protein sequence ID" value="QNQ73377.1"/>
    <property type="molecule type" value="Viral_cRNA"/>
</dbReference>
<dbReference type="RefSeq" id="YP_010800710.1">
    <property type="nucleotide sequence ID" value="NC_076899.1"/>
</dbReference>
<feature type="region of interest" description="Disordered" evidence="1">
    <location>
        <begin position="198"/>
        <end position="230"/>
    </location>
</feature>
<organism evidence="2 3">
    <name type="scientific">Bondarzewia berkeleyi negative-strand RNA virus 1</name>
    <dbReference type="NCBI Taxonomy" id="2768771"/>
    <lineage>
        <taxon>Viruses</taxon>
        <taxon>Riboviria</taxon>
        <taxon>Orthornavirae</taxon>
        <taxon>Negarnaviricota</taxon>
        <taxon>Haploviricotina</taxon>
        <taxon>Monjiviricetes</taxon>
        <taxon>Mononegavirales</taxon>
        <taxon>Mymonaviridae</taxon>
        <taxon>Auricularimonavirus</taxon>
        <taxon>Auricularimonavirus bondarzewiae</taxon>
    </lineage>
</organism>
<evidence type="ECO:0000313" key="2">
    <source>
        <dbReference type="EMBL" id="QNQ73377.1"/>
    </source>
</evidence>
<dbReference type="GeneID" id="80539350"/>